<dbReference type="PANTHER" id="PTHR36437">
    <property type="entry name" value="GLYOXALASE/BLEOMYCIN RESISTANCE PROTEIN/DIOXYGENASE"/>
    <property type="match status" value="1"/>
</dbReference>
<dbReference type="AlphaFoldDB" id="A0A1G7R237"/>
<keyword evidence="3" id="KW-1185">Reference proteome</keyword>
<accession>A0A1G7R237</accession>
<proteinExistence type="predicted"/>
<dbReference type="PROSITE" id="PS51819">
    <property type="entry name" value="VOC"/>
    <property type="match status" value="1"/>
</dbReference>
<dbReference type="Gene3D" id="3.10.180.10">
    <property type="entry name" value="2,3-Dihydroxybiphenyl 1,2-Dioxygenase, domain 1"/>
    <property type="match status" value="1"/>
</dbReference>
<organism evidence="2 3">
    <name type="scientific">Mucilaginibacter gossypii</name>
    <dbReference type="NCBI Taxonomy" id="551996"/>
    <lineage>
        <taxon>Bacteria</taxon>
        <taxon>Pseudomonadati</taxon>
        <taxon>Bacteroidota</taxon>
        <taxon>Sphingobacteriia</taxon>
        <taxon>Sphingobacteriales</taxon>
        <taxon>Sphingobacteriaceae</taxon>
        <taxon>Mucilaginibacter</taxon>
    </lineage>
</organism>
<dbReference type="Pfam" id="PF00903">
    <property type="entry name" value="Glyoxalase"/>
    <property type="match status" value="1"/>
</dbReference>
<sequence length="116" mass="12676">MKAIEIISIPVTDQQAAKAFYLKIGFEILVEANFEKQTWIQMAFPGSPVSITLVNWFAEMPAGSVRGLVIKTDDLDKDIADLKAKGLEVGNVDTTPWGRFATVKDPDGNALSLHAK</sequence>
<reference evidence="3" key="1">
    <citation type="submission" date="2016-10" db="EMBL/GenBank/DDBJ databases">
        <authorList>
            <person name="Varghese N."/>
            <person name="Submissions S."/>
        </authorList>
    </citation>
    <scope>NUCLEOTIDE SEQUENCE [LARGE SCALE GENOMIC DNA]</scope>
    <source>
        <strain evidence="3">Gh-67</strain>
    </source>
</reference>
<evidence type="ECO:0000313" key="3">
    <source>
        <dbReference type="Proteomes" id="UP000199705"/>
    </source>
</evidence>
<gene>
    <name evidence="2" type="ORF">SAMN05192573_102103</name>
</gene>
<dbReference type="STRING" id="551996.SAMN05192573_102103"/>
<name>A0A1G7R237_9SPHI</name>
<dbReference type="Proteomes" id="UP000199705">
    <property type="component" value="Unassembled WGS sequence"/>
</dbReference>
<dbReference type="PANTHER" id="PTHR36437:SF2">
    <property type="entry name" value="GLYOXALASE_BLEOMYCIN RESISTANCE PROTEIN_DIOXYGENASE"/>
    <property type="match status" value="1"/>
</dbReference>
<dbReference type="InterPro" id="IPR004360">
    <property type="entry name" value="Glyas_Fos-R_dOase_dom"/>
</dbReference>
<dbReference type="SUPFAM" id="SSF54593">
    <property type="entry name" value="Glyoxalase/Bleomycin resistance protein/Dihydroxybiphenyl dioxygenase"/>
    <property type="match status" value="1"/>
</dbReference>
<protein>
    <recommendedName>
        <fullName evidence="1">VOC domain-containing protein</fullName>
    </recommendedName>
</protein>
<dbReference type="EMBL" id="FNCG01000002">
    <property type="protein sequence ID" value="SDG04861.1"/>
    <property type="molecule type" value="Genomic_DNA"/>
</dbReference>
<feature type="domain" description="VOC" evidence="1">
    <location>
        <begin position="3"/>
        <end position="116"/>
    </location>
</feature>
<dbReference type="InterPro" id="IPR037523">
    <property type="entry name" value="VOC_core"/>
</dbReference>
<dbReference type="RefSeq" id="WP_091163030.1">
    <property type="nucleotide sequence ID" value="NZ_FNCG01000002.1"/>
</dbReference>
<evidence type="ECO:0000259" key="1">
    <source>
        <dbReference type="PROSITE" id="PS51819"/>
    </source>
</evidence>
<dbReference type="InterPro" id="IPR029068">
    <property type="entry name" value="Glyas_Bleomycin-R_OHBP_Dase"/>
</dbReference>
<evidence type="ECO:0000313" key="2">
    <source>
        <dbReference type="EMBL" id="SDG04861.1"/>
    </source>
</evidence>